<reference evidence="5" key="1">
    <citation type="submission" date="2018-07" db="EMBL/GenBank/DDBJ databases">
        <title>Streptacidiphilus bronchialis DSM 106435 chromosome.</title>
        <authorList>
            <person name="Batra D."/>
            <person name="Gulvik C.A."/>
        </authorList>
    </citation>
    <scope>NUCLEOTIDE SEQUENCE [LARGE SCALE GENOMIC DNA]</scope>
    <source>
        <strain evidence="5">DSM 106435</strain>
    </source>
</reference>
<accession>A0A345SWJ3</accession>
<feature type="domain" description="Histidine kinase/HSP90-like ATPase" evidence="3">
    <location>
        <begin position="198"/>
        <end position="320"/>
    </location>
</feature>
<keyword evidence="5" id="KW-1185">Reference proteome</keyword>
<dbReference type="CDD" id="cd16936">
    <property type="entry name" value="HATPase_RsbW-like"/>
    <property type="match status" value="1"/>
</dbReference>
<keyword evidence="1" id="KW-0723">Serine/threonine-protein kinase</keyword>
<gene>
    <name evidence="4" type="ORF">C7M71_012235</name>
</gene>
<dbReference type="PANTHER" id="PTHR35526">
    <property type="entry name" value="ANTI-SIGMA-F FACTOR RSBW-RELATED"/>
    <property type="match status" value="1"/>
</dbReference>
<feature type="region of interest" description="Disordered" evidence="2">
    <location>
        <begin position="111"/>
        <end position="171"/>
    </location>
</feature>
<evidence type="ECO:0000313" key="4">
    <source>
        <dbReference type="EMBL" id="AXI78098.1"/>
    </source>
</evidence>
<evidence type="ECO:0000259" key="3">
    <source>
        <dbReference type="Pfam" id="PF13581"/>
    </source>
</evidence>
<organism evidence="4 5">
    <name type="scientific">Peterkaempfera bronchialis</name>
    <dbReference type="NCBI Taxonomy" id="2126346"/>
    <lineage>
        <taxon>Bacteria</taxon>
        <taxon>Bacillati</taxon>
        <taxon>Actinomycetota</taxon>
        <taxon>Actinomycetes</taxon>
        <taxon>Kitasatosporales</taxon>
        <taxon>Streptomycetaceae</taxon>
        <taxon>Peterkaempfera</taxon>
    </lineage>
</organism>
<feature type="region of interest" description="Disordered" evidence="2">
    <location>
        <begin position="41"/>
        <end position="81"/>
    </location>
</feature>
<evidence type="ECO:0000256" key="1">
    <source>
        <dbReference type="ARBA" id="ARBA00022527"/>
    </source>
</evidence>
<evidence type="ECO:0000256" key="2">
    <source>
        <dbReference type="SAM" id="MobiDB-lite"/>
    </source>
</evidence>
<dbReference type="Gene3D" id="3.30.565.10">
    <property type="entry name" value="Histidine kinase-like ATPase, C-terminal domain"/>
    <property type="match status" value="1"/>
</dbReference>
<feature type="compositionally biased region" description="Basic residues" evidence="2">
    <location>
        <begin position="140"/>
        <end position="151"/>
    </location>
</feature>
<proteinExistence type="predicted"/>
<dbReference type="SUPFAM" id="SSF55874">
    <property type="entry name" value="ATPase domain of HSP90 chaperone/DNA topoisomerase II/histidine kinase"/>
    <property type="match status" value="1"/>
</dbReference>
<dbReference type="PANTHER" id="PTHR35526:SF3">
    <property type="entry name" value="ANTI-SIGMA-F FACTOR RSBW"/>
    <property type="match status" value="1"/>
</dbReference>
<feature type="compositionally biased region" description="Basic residues" evidence="2">
    <location>
        <begin position="1"/>
        <end position="21"/>
    </location>
</feature>
<sequence length="325" mass="35012">MHQKCNRRPFPPHRPARHARSNRFPGLPAVADVSSVRLAKGWSSTHGTADRAPPAPQSRRLRIPPPGQGAGIPARRPGPGVGRVLPTARAAARRGLHGTPSSRGRILSGVHRTAGRTGHVRDLRGRAAHGFPPRPEARRTRQKRPDRRRRNPAPAGAPLRARPPHRTELHGPGAVRTARELDVTVLKPSASTLRLTLPAVSASVPQLRREAIGALAAHGLSREHPIVDTALITLNELATNCVRHAAVASPTFDVRLTVEPGQLVLAVHDRHPYRPRALPVPHADDSGGWGLYLVCRLVEEAGGGVEVPSDRDGRGKTVIVRLPLC</sequence>
<dbReference type="InterPro" id="IPR050267">
    <property type="entry name" value="Anti-sigma-factor_SerPK"/>
</dbReference>
<protein>
    <submittedName>
        <fullName evidence="4">ATP-binding protein</fullName>
    </submittedName>
</protein>
<keyword evidence="1" id="KW-0418">Kinase</keyword>
<dbReference type="GO" id="GO:0005524">
    <property type="term" value="F:ATP binding"/>
    <property type="evidence" value="ECO:0007669"/>
    <property type="project" value="UniProtKB-KW"/>
</dbReference>
<keyword evidence="4" id="KW-0547">Nucleotide-binding</keyword>
<dbReference type="InterPro" id="IPR036890">
    <property type="entry name" value="HATPase_C_sf"/>
</dbReference>
<dbReference type="OrthoDB" id="3852126at2"/>
<dbReference type="Pfam" id="PF13581">
    <property type="entry name" value="HATPase_c_2"/>
    <property type="match status" value="1"/>
</dbReference>
<dbReference type="KEGG" id="stri:C7M71_012235"/>
<feature type="compositionally biased region" description="Low complexity" evidence="2">
    <location>
        <begin position="71"/>
        <end position="81"/>
    </location>
</feature>
<keyword evidence="1" id="KW-0808">Transferase</keyword>
<keyword evidence="4" id="KW-0067">ATP-binding</keyword>
<dbReference type="AlphaFoldDB" id="A0A345SWJ3"/>
<dbReference type="Proteomes" id="UP000249340">
    <property type="component" value="Chromosome"/>
</dbReference>
<name>A0A345SWJ3_9ACTN</name>
<feature type="region of interest" description="Disordered" evidence="2">
    <location>
        <begin position="1"/>
        <end position="28"/>
    </location>
</feature>
<dbReference type="EMBL" id="CP031264">
    <property type="protein sequence ID" value="AXI78098.1"/>
    <property type="molecule type" value="Genomic_DNA"/>
</dbReference>
<dbReference type="InterPro" id="IPR003594">
    <property type="entry name" value="HATPase_dom"/>
</dbReference>
<dbReference type="GO" id="GO:0004674">
    <property type="term" value="F:protein serine/threonine kinase activity"/>
    <property type="evidence" value="ECO:0007669"/>
    <property type="project" value="UniProtKB-KW"/>
</dbReference>
<evidence type="ECO:0000313" key="5">
    <source>
        <dbReference type="Proteomes" id="UP000249340"/>
    </source>
</evidence>